<evidence type="ECO:0000259" key="5">
    <source>
        <dbReference type="PROSITE" id="PS50865"/>
    </source>
</evidence>
<dbReference type="Pfam" id="PF01753">
    <property type="entry name" value="zf-MYND"/>
    <property type="match status" value="1"/>
</dbReference>
<dbReference type="SUPFAM" id="SSF144232">
    <property type="entry name" value="HIT/MYND zinc finger-like"/>
    <property type="match status" value="1"/>
</dbReference>
<dbReference type="AlphaFoldDB" id="A0A4Y9YQF3"/>
<gene>
    <name evidence="6" type="ORF">EVJ58_g3073</name>
</gene>
<feature type="domain" description="MYND-type" evidence="5">
    <location>
        <begin position="26"/>
        <end position="67"/>
    </location>
</feature>
<evidence type="ECO:0000256" key="1">
    <source>
        <dbReference type="ARBA" id="ARBA00022723"/>
    </source>
</evidence>
<keyword evidence="2 4" id="KW-0863">Zinc-finger</keyword>
<keyword evidence="3" id="KW-0862">Zinc</keyword>
<proteinExistence type="predicted"/>
<dbReference type="EMBL" id="SEKV01000120">
    <property type="protein sequence ID" value="TFY63771.1"/>
    <property type="molecule type" value="Genomic_DNA"/>
</dbReference>
<protein>
    <recommendedName>
        <fullName evidence="5">MYND-type domain-containing protein</fullName>
    </recommendedName>
</protein>
<organism evidence="6 7">
    <name type="scientific">Rhodofomes roseus</name>
    <dbReference type="NCBI Taxonomy" id="34475"/>
    <lineage>
        <taxon>Eukaryota</taxon>
        <taxon>Fungi</taxon>
        <taxon>Dikarya</taxon>
        <taxon>Basidiomycota</taxon>
        <taxon>Agaricomycotina</taxon>
        <taxon>Agaricomycetes</taxon>
        <taxon>Polyporales</taxon>
        <taxon>Rhodofomes</taxon>
    </lineage>
</organism>
<dbReference type="Gene3D" id="6.10.140.2220">
    <property type="match status" value="1"/>
</dbReference>
<dbReference type="STRING" id="34475.A0A4Y9YQF3"/>
<dbReference type="InterPro" id="IPR002893">
    <property type="entry name" value="Znf_MYND"/>
</dbReference>
<evidence type="ECO:0000313" key="7">
    <source>
        <dbReference type="Proteomes" id="UP000298390"/>
    </source>
</evidence>
<evidence type="ECO:0000256" key="4">
    <source>
        <dbReference type="PROSITE-ProRule" id="PRU00134"/>
    </source>
</evidence>
<reference evidence="6 7" key="1">
    <citation type="submission" date="2019-01" db="EMBL/GenBank/DDBJ databases">
        <title>Genome sequencing of the rare red list fungi Fomitopsis rosea.</title>
        <authorList>
            <person name="Buettner E."/>
            <person name="Kellner H."/>
        </authorList>
    </citation>
    <scope>NUCLEOTIDE SEQUENCE [LARGE SCALE GENOMIC DNA]</scope>
    <source>
        <strain evidence="6 7">DSM 105464</strain>
    </source>
</reference>
<dbReference type="GO" id="GO:0008270">
    <property type="term" value="F:zinc ion binding"/>
    <property type="evidence" value="ECO:0007669"/>
    <property type="project" value="UniProtKB-KW"/>
</dbReference>
<dbReference type="PROSITE" id="PS50865">
    <property type="entry name" value="ZF_MYND_2"/>
    <property type="match status" value="1"/>
</dbReference>
<keyword evidence="1" id="KW-0479">Metal-binding</keyword>
<evidence type="ECO:0000313" key="6">
    <source>
        <dbReference type="EMBL" id="TFY63771.1"/>
    </source>
</evidence>
<accession>A0A4Y9YQF3</accession>
<name>A0A4Y9YQF3_9APHY</name>
<dbReference type="Proteomes" id="UP000298390">
    <property type="component" value="Unassembled WGS sequence"/>
</dbReference>
<evidence type="ECO:0000256" key="2">
    <source>
        <dbReference type="ARBA" id="ARBA00022771"/>
    </source>
</evidence>
<comment type="caution">
    <text evidence="6">The sequence shown here is derived from an EMBL/GenBank/DDBJ whole genome shotgun (WGS) entry which is preliminary data.</text>
</comment>
<evidence type="ECO:0000256" key="3">
    <source>
        <dbReference type="ARBA" id="ARBA00022833"/>
    </source>
</evidence>
<sequence length="269" mass="30133">MAYKNATSVRDQVHRVYTATCRFIGCLTGLKSRSEVGRLFACSGCKLALYCSPECQKAGWSFHKHVCKSIKDERSQLKEMDKLFLSASDKPQASAAVSSGAALPSVIMDEFCAFAEKFKLPLMEAGYNGLNIASDPSFSGRAVLFVLLEHVPDRAQSSRVWARFKVVHARPMTYDELRAEYGRENVQGLIDQFIWIRDLQSRVDDYVASETILLSCYCNVTSPPMPLHYPVPIGVTPAYMRAVSVSNTWEQKLKDIVEKISGRNTRDGR</sequence>